<accession>A0A319DCG9</accession>
<proteinExistence type="predicted"/>
<evidence type="ECO:0000313" key="2">
    <source>
        <dbReference type="Proteomes" id="UP000247810"/>
    </source>
</evidence>
<evidence type="ECO:0000313" key="1">
    <source>
        <dbReference type="EMBL" id="PYH91987.1"/>
    </source>
</evidence>
<name>A0A319DCG9_9EURO</name>
<reference evidence="1 2" key="1">
    <citation type="submission" date="2018-02" db="EMBL/GenBank/DDBJ databases">
        <title>The genomes of Aspergillus section Nigri reveals drivers in fungal speciation.</title>
        <authorList>
            <consortium name="DOE Joint Genome Institute"/>
            <person name="Vesth T.C."/>
            <person name="Nybo J."/>
            <person name="Theobald S."/>
            <person name="Brandl J."/>
            <person name="Frisvad J.C."/>
            <person name="Nielsen K.F."/>
            <person name="Lyhne E.K."/>
            <person name="Kogle M.E."/>
            <person name="Kuo A."/>
            <person name="Riley R."/>
            <person name="Clum A."/>
            <person name="Nolan M."/>
            <person name="Lipzen A."/>
            <person name="Salamov A."/>
            <person name="Henrissat B."/>
            <person name="Wiebenga A."/>
            <person name="De vries R.P."/>
            <person name="Grigoriev I.V."/>
            <person name="Mortensen U.H."/>
            <person name="Andersen M.R."/>
            <person name="Baker S.E."/>
        </authorList>
    </citation>
    <scope>NUCLEOTIDE SEQUENCE [LARGE SCALE GENOMIC DNA]</scope>
    <source>
        <strain evidence="1 2">CBS 707.79</strain>
    </source>
</reference>
<gene>
    <name evidence="1" type="ORF">BO71DRAFT_35929</name>
</gene>
<dbReference type="EMBL" id="KZ825929">
    <property type="protein sequence ID" value="PYH91987.1"/>
    <property type="molecule type" value="Genomic_DNA"/>
</dbReference>
<organism evidence="1 2">
    <name type="scientific">Aspergillus ellipticus CBS 707.79</name>
    <dbReference type="NCBI Taxonomy" id="1448320"/>
    <lineage>
        <taxon>Eukaryota</taxon>
        <taxon>Fungi</taxon>
        <taxon>Dikarya</taxon>
        <taxon>Ascomycota</taxon>
        <taxon>Pezizomycotina</taxon>
        <taxon>Eurotiomycetes</taxon>
        <taxon>Eurotiomycetidae</taxon>
        <taxon>Eurotiales</taxon>
        <taxon>Aspergillaceae</taxon>
        <taxon>Aspergillus</taxon>
        <taxon>Aspergillus subgen. Circumdati</taxon>
    </lineage>
</organism>
<dbReference type="VEuPathDB" id="FungiDB:BO71DRAFT_35929"/>
<protein>
    <submittedName>
        <fullName evidence="1">Uncharacterized protein</fullName>
    </submittedName>
</protein>
<dbReference type="Proteomes" id="UP000247810">
    <property type="component" value="Unassembled WGS sequence"/>
</dbReference>
<sequence>MTMRGCDVTYNSLHKKDRAVTRITCLALPSNDRQRRFPPSDNNYKSTFHCSRYAHRRKPPELTRDLITNFLTIKFEWPCNHRDEAIDTEAEAGPEYEVSHSVALATNDVIEQWLTKNYTQKDLHLRIKGNPVATQYLQVTTICLLSRRVVGRFPAAMRSTRHAFWVHPSSDNRLREFARMHGL</sequence>
<keyword evidence="2" id="KW-1185">Reference proteome</keyword>
<dbReference type="AlphaFoldDB" id="A0A319DCG9"/>